<keyword evidence="2" id="KW-0812">Transmembrane</keyword>
<feature type="transmembrane region" description="Helical" evidence="2">
    <location>
        <begin position="26"/>
        <end position="46"/>
    </location>
</feature>
<keyword evidence="2" id="KW-1133">Transmembrane helix</keyword>
<dbReference type="EMBL" id="CP058909">
    <property type="protein sequence ID" value="QLH80938.1"/>
    <property type="molecule type" value="Genomic_DNA"/>
</dbReference>
<sequence length="250" mass="26514">MSGCESAVALLRRTGTDDYILGLSRVAAYAVCLLLVSLAVFVPAAAGMPSESEESCDAPVSARETAHERLSSMRGVDDDALVSVPEETVDAAARQVSDGDTSYDLGEYCSARDAYRAAVEQATPALREAYRTGAARSLDASRRMVEAERADGNPAPETGALAVKIDQQSRELANASSLAALETRYERATALQRETRQRLPTRPAGLVAEALTERPVVTAVAATSTLLAAVLARLLWAARTDSSTTTHLTR</sequence>
<evidence type="ECO:0000256" key="2">
    <source>
        <dbReference type="SAM" id="Phobius"/>
    </source>
</evidence>
<proteinExistence type="predicted"/>
<dbReference type="OrthoDB" id="375882at2157"/>
<evidence type="ECO:0000313" key="3">
    <source>
        <dbReference type="EMBL" id="QLH80938.1"/>
    </source>
</evidence>
<gene>
    <name evidence="3" type="ORF">HZS54_04480</name>
</gene>
<organism evidence="3 4">
    <name type="scientific">Halosimplex pelagicum</name>
    <dbReference type="NCBI Taxonomy" id="869886"/>
    <lineage>
        <taxon>Archaea</taxon>
        <taxon>Methanobacteriati</taxon>
        <taxon>Methanobacteriota</taxon>
        <taxon>Stenosarchaea group</taxon>
        <taxon>Halobacteria</taxon>
        <taxon>Halobacteriales</taxon>
        <taxon>Haloarculaceae</taxon>
        <taxon>Halosimplex</taxon>
    </lineage>
</organism>
<accession>A0A7D5PA25</accession>
<keyword evidence="4" id="KW-1185">Reference proteome</keyword>
<name>A0A7D5PA25_9EURY</name>
<dbReference type="GeneID" id="56081819"/>
<keyword evidence="2" id="KW-0472">Membrane</keyword>
<evidence type="ECO:0000256" key="1">
    <source>
        <dbReference type="SAM" id="MobiDB-lite"/>
    </source>
</evidence>
<dbReference type="Proteomes" id="UP000509346">
    <property type="component" value="Chromosome"/>
</dbReference>
<feature type="compositionally biased region" description="Basic and acidic residues" evidence="1">
    <location>
        <begin position="64"/>
        <end position="77"/>
    </location>
</feature>
<dbReference type="AlphaFoldDB" id="A0A7D5PA25"/>
<feature type="region of interest" description="Disordered" evidence="1">
    <location>
        <begin position="49"/>
        <end position="78"/>
    </location>
</feature>
<protein>
    <submittedName>
        <fullName evidence="3">Uncharacterized protein</fullName>
    </submittedName>
</protein>
<dbReference type="KEGG" id="hpel:HZS54_04480"/>
<evidence type="ECO:0000313" key="4">
    <source>
        <dbReference type="Proteomes" id="UP000509346"/>
    </source>
</evidence>
<reference evidence="3 4" key="1">
    <citation type="submission" date="2020-07" db="EMBL/GenBank/DDBJ databases">
        <title>Halosimplex litoreum sp. nov. and Halosimplex rubrum sp. nov., isolated from different salt environments.</title>
        <authorList>
            <person name="Cui H."/>
        </authorList>
    </citation>
    <scope>NUCLEOTIDE SEQUENCE [LARGE SCALE GENOMIC DNA]</scope>
    <source>
        <strain evidence="3 4">R2</strain>
    </source>
</reference>
<dbReference type="RefSeq" id="WP_179920754.1">
    <property type="nucleotide sequence ID" value="NZ_CP058909.1"/>
</dbReference>